<accession>A0A2S6HBI4</accession>
<dbReference type="InterPro" id="IPR018490">
    <property type="entry name" value="cNMP-bd_dom_sf"/>
</dbReference>
<gene>
    <name evidence="2" type="ORF">B0F87_10782</name>
</gene>
<dbReference type="PROSITE" id="PS50042">
    <property type="entry name" value="CNMP_BINDING_3"/>
    <property type="match status" value="1"/>
</dbReference>
<dbReference type="AlphaFoldDB" id="A0A2S6HBI4"/>
<dbReference type="InterPro" id="IPR000595">
    <property type="entry name" value="cNMP-bd_dom"/>
</dbReference>
<dbReference type="SMART" id="SM00100">
    <property type="entry name" value="cNMP"/>
    <property type="match status" value="1"/>
</dbReference>
<dbReference type="RefSeq" id="WP_104429373.1">
    <property type="nucleotide sequence ID" value="NZ_PTIZ01000007.1"/>
</dbReference>
<reference evidence="2 3" key="1">
    <citation type="submission" date="2018-02" db="EMBL/GenBank/DDBJ databases">
        <title>Subsurface microbial communities from deep shales in Ohio and West Virginia, USA.</title>
        <authorList>
            <person name="Wrighton K."/>
        </authorList>
    </citation>
    <scope>NUCLEOTIDE SEQUENCE [LARGE SCALE GENOMIC DNA]</scope>
    <source>
        <strain evidence="2 3">OWC-DMM</strain>
    </source>
</reference>
<dbReference type="EMBL" id="PTIZ01000007">
    <property type="protein sequence ID" value="PPK74839.1"/>
    <property type="molecule type" value="Genomic_DNA"/>
</dbReference>
<comment type="caution">
    <text evidence="2">The sequence shown here is derived from an EMBL/GenBank/DDBJ whole genome shotgun (WGS) entry which is preliminary data.</text>
</comment>
<dbReference type="Pfam" id="PF00027">
    <property type="entry name" value="cNMP_binding"/>
    <property type="match status" value="1"/>
</dbReference>
<dbReference type="Proteomes" id="UP000240010">
    <property type="component" value="Unassembled WGS sequence"/>
</dbReference>
<feature type="domain" description="Cyclic nucleotide-binding" evidence="1">
    <location>
        <begin position="24"/>
        <end position="111"/>
    </location>
</feature>
<evidence type="ECO:0000259" key="1">
    <source>
        <dbReference type="PROSITE" id="PS50042"/>
    </source>
</evidence>
<sequence length="164" mass="18722">MERLIKGIVNDPAFIQGVAWKRWHFHADEIIVKEGDVAKSLFFIEKGQLRVSVHVELEERRNITTGVGDLGKGDLFGDTCLHESSVRTASVTAITDGCLLEINGERLGEYLDAHPSKGYSFYKKLFEILFKRLSNGNRRIEYLLAWGLRTRRSAEKSIPIFRKI</sequence>
<protein>
    <submittedName>
        <fullName evidence="2">Cyclic nucleotide-binding domain-containing protein</fullName>
    </submittedName>
</protein>
<name>A0A2S6HBI4_9GAMM</name>
<evidence type="ECO:0000313" key="3">
    <source>
        <dbReference type="Proteomes" id="UP000240010"/>
    </source>
</evidence>
<evidence type="ECO:0000313" key="2">
    <source>
        <dbReference type="EMBL" id="PPK74839.1"/>
    </source>
</evidence>
<organism evidence="2 3">
    <name type="scientific">Methylobacter tundripaludum</name>
    <dbReference type="NCBI Taxonomy" id="173365"/>
    <lineage>
        <taxon>Bacteria</taxon>
        <taxon>Pseudomonadati</taxon>
        <taxon>Pseudomonadota</taxon>
        <taxon>Gammaproteobacteria</taxon>
        <taxon>Methylococcales</taxon>
        <taxon>Methylococcaceae</taxon>
        <taxon>Methylobacter</taxon>
    </lineage>
</organism>
<dbReference type="SUPFAM" id="SSF51206">
    <property type="entry name" value="cAMP-binding domain-like"/>
    <property type="match status" value="1"/>
</dbReference>
<dbReference type="InterPro" id="IPR014710">
    <property type="entry name" value="RmlC-like_jellyroll"/>
</dbReference>
<dbReference type="CDD" id="cd00038">
    <property type="entry name" value="CAP_ED"/>
    <property type="match status" value="1"/>
</dbReference>
<dbReference type="PROSITE" id="PS00888">
    <property type="entry name" value="CNMP_BINDING_1"/>
    <property type="match status" value="1"/>
</dbReference>
<dbReference type="InterPro" id="IPR018488">
    <property type="entry name" value="cNMP-bd_CS"/>
</dbReference>
<proteinExistence type="predicted"/>
<dbReference type="Gene3D" id="2.60.120.10">
    <property type="entry name" value="Jelly Rolls"/>
    <property type="match status" value="1"/>
</dbReference>